<feature type="compositionally biased region" description="Basic and acidic residues" evidence="1">
    <location>
        <begin position="89"/>
        <end position="100"/>
    </location>
</feature>
<dbReference type="AlphaFoldDB" id="A0A4Q9PM42"/>
<reference evidence="2 3" key="1">
    <citation type="submission" date="2019-01" db="EMBL/GenBank/DDBJ databases">
        <title>Draft genome sequences of three monokaryotic isolates of the white-rot basidiomycete fungus Dichomitus squalens.</title>
        <authorList>
            <consortium name="DOE Joint Genome Institute"/>
            <person name="Lopez S.C."/>
            <person name="Andreopoulos B."/>
            <person name="Pangilinan J."/>
            <person name="Lipzen A."/>
            <person name="Riley R."/>
            <person name="Ahrendt S."/>
            <person name="Ng V."/>
            <person name="Barry K."/>
            <person name="Daum C."/>
            <person name="Grigoriev I.V."/>
            <person name="Hilden K.S."/>
            <person name="Makela M.R."/>
            <person name="de Vries R.P."/>
        </authorList>
    </citation>
    <scope>NUCLEOTIDE SEQUENCE [LARGE SCALE GENOMIC DNA]</scope>
    <source>
        <strain evidence="2 3">CBS 464.89</strain>
    </source>
</reference>
<feature type="compositionally biased region" description="Basic residues" evidence="1">
    <location>
        <begin position="103"/>
        <end position="120"/>
    </location>
</feature>
<evidence type="ECO:0000256" key="1">
    <source>
        <dbReference type="SAM" id="MobiDB-lite"/>
    </source>
</evidence>
<evidence type="ECO:0000313" key="2">
    <source>
        <dbReference type="EMBL" id="TBU55289.1"/>
    </source>
</evidence>
<keyword evidence="3" id="KW-1185">Reference proteome</keyword>
<name>A0A4Q9PM42_9APHY</name>
<accession>A0A4Q9PM42</accession>
<evidence type="ECO:0000313" key="3">
    <source>
        <dbReference type="Proteomes" id="UP000292082"/>
    </source>
</evidence>
<dbReference type="Proteomes" id="UP000292082">
    <property type="component" value="Unassembled WGS sequence"/>
</dbReference>
<sequence length="120" mass="13821">MCYAGNIMAQTCFCENQTSSVVCRGTGWLHIESAKDEHGFIEHYFDHTGRVRHRQEVRSPLLSDYVITALTVSREIIRHSGGRSGQEGTLKDPVGEEKPRLQFTRRRRKPLPHRLQLHPI</sequence>
<feature type="region of interest" description="Disordered" evidence="1">
    <location>
        <begin position="78"/>
        <end position="120"/>
    </location>
</feature>
<proteinExistence type="predicted"/>
<dbReference type="EMBL" id="ML145171">
    <property type="protein sequence ID" value="TBU55289.1"/>
    <property type="molecule type" value="Genomic_DNA"/>
</dbReference>
<organism evidence="2 3">
    <name type="scientific">Dichomitus squalens</name>
    <dbReference type="NCBI Taxonomy" id="114155"/>
    <lineage>
        <taxon>Eukaryota</taxon>
        <taxon>Fungi</taxon>
        <taxon>Dikarya</taxon>
        <taxon>Basidiomycota</taxon>
        <taxon>Agaricomycotina</taxon>
        <taxon>Agaricomycetes</taxon>
        <taxon>Polyporales</taxon>
        <taxon>Polyporaceae</taxon>
        <taxon>Dichomitus</taxon>
    </lineage>
</organism>
<gene>
    <name evidence="2" type="ORF">BD310DRAFT_691044</name>
</gene>
<protein>
    <submittedName>
        <fullName evidence="2">Uncharacterized protein</fullName>
    </submittedName>
</protein>